<evidence type="ECO:0000256" key="6">
    <source>
        <dbReference type="ARBA" id="ARBA00047683"/>
    </source>
</evidence>
<protein>
    <recommendedName>
        <fullName evidence="2">anthranilate synthase</fullName>
        <ecNumber evidence="2">4.1.3.27</ecNumber>
    </recommendedName>
</protein>
<keyword evidence="3" id="KW-0822">Tryptophan biosynthesis</keyword>
<dbReference type="GO" id="GO:0005829">
    <property type="term" value="C:cytosol"/>
    <property type="evidence" value="ECO:0007669"/>
    <property type="project" value="TreeGrafter"/>
</dbReference>
<keyword evidence="3" id="KW-0028">Amino-acid biosynthesis</keyword>
<dbReference type="PANTHER" id="PTHR43418:SF4">
    <property type="entry name" value="MULTIFUNCTIONAL TRYPTOPHAN BIOSYNTHESIS PROTEIN"/>
    <property type="match status" value="1"/>
</dbReference>
<dbReference type="NCBIfam" id="TIGR00566">
    <property type="entry name" value="trpG_papA"/>
    <property type="match status" value="1"/>
</dbReference>
<accession>A0A2R7Y9W2</accession>
<dbReference type="InterPro" id="IPR017926">
    <property type="entry name" value="GATASE"/>
</dbReference>
<dbReference type="InterPro" id="IPR029062">
    <property type="entry name" value="Class_I_gatase-like"/>
</dbReference>
<dbReference type="GO" id="GO:0000162">
    <property type="term" value="P:L-tryptophan biosynthetic process"/>
    <property type="evidence" value="ECO:0007669"/>
    <property type="project" value="UniProtKB-KW"/>
</dbReference>
<evidence type="ECO:0000259" key="7">
    <source>
        <dbReference type="Pfam" id="PF00117"/>
    </source>
</evidence>
<evidence type="ECO:0000256" key="2">
    <source>
        <dbReference type="ARBA" id="ARBA00012266"/>
    </source>
</evidence>
<feature type="domain" description="Glutamine amidotransferase" evidence="7">
    <location>
        <begin position="4"/>
        <end position="190"/>
    </location>
</feature>
<evidence type="ECO:0000313" key="9">
    <source>
        <dbReference type="Proteomes" id="UP000244066"/>
    </source>
</evidence>
<proteinExistence type="predicted"/>
<dbReference type="InterPro" id="IPR050472">
    <property type="entry name" value="Anth_synth/Amidotransfase"/>
</dbReference>
<dbReference type="CDD" id="cd01743">
    <property type="entry name" value="GATase1_Anthranilate_Synthase"/>
    <property type="match status" value="1"/>
</dbReference>
<dbReference type="PRINTS" id="PR00097">
    <property type="entry name" value="ANTSNTHASEII"/>
</dbReference>
<sequence length="193" mass="21609">MRVLIVDNYDSFVYNLVQYVGELGGKPFVYRNDEITLERIKKLEPDRIIISPGPGHPQDPRYVGSCIEIIRELGPRIPTLGVCLGHQSIIYAFGGKIVRAKRPMHGKTSTIIHDGMGVFKNVKNPLRVARYHSLCGDKGSLPSCLAVTAVSLDDYEIMGVRHVKYPIEGVQFHPESVMSEEGKKILKNFLEGF</sequence>
<keyword evidence="5" id="KW-0057">Aromatic amino acid biosynthesis</keyword>
<dbReference type="InterPro" id="IPR006221">
    <property type="entry name" value="TrpG/PapA_dom"/>
</dbReference>
<dbReference type="Gene3D" id="3.40.50.880">
    <property type="match status" value="1"/>
</dbReference>
<dbReference type="PANTHER" id="PTHR43418">
    <property type="entry name" value="MULTIFUNCTIONAL TRYPTOPHAN BIOSYNTHESIS PROTEIN-RELATED"/>
    <property type="match status" value="1"/>
</dbReference>
<dbReference type="Pfam" id="PF00117">
    <property type="entry name" value="GATase"/>
    <property type="match status" value="1"/>
</dbReference>
<dbReference type="PROSITE" id="PS51273">
    <property type="entry name" value="GATASE_TYPE_1"/>
    <property type="match status" value="1"/>
</dbReference>
<dbReference type="PRINTS" id="PR00099">
    <property type="entry name" value="CPSGATASE"/>
</dbReference>
<comment type="caution">
    <text evidence="8">The sequence shown here is derived from an EMBL/GenBank/DDBJ whole genome shotgun (WGS) entry which is preliminary data.</text>
</comment>
<comment type="catalytic activity">
    <reaction evidence="6">
        <text>chorismate + L-glutamine = anthranilate + pyruvate + L-glutamate + H(+)</text>
        <dbReference type="Rhea" id="RHEA:21732"/>
        <dbReference type="ChEBI" id="CHEBI:15361"/>
        <dbReference type="ChEBI" id="CHEBI:15378"/>
        <dbReference type="ChEBI" id="CHEBI:16567"/>
        <dbReference type="ChEBI" id="CHEBI:29748"/>
        <dbReference type="ChEBI" id="CHEBI:29985"/>
        <dbReference type="ChEBI" id="CHEBI:58359"/>
        <dbReference type="EC" id="4.1.3.27"/>
    </reaction>
</comment>
<evidence type="ECO:0000256" key="3">
    <source>
        <dbReference type="ARBA" id="ARBA00022822"/>
    </source>
</evidence>
<evidence type="ECO:0000313" key="8">
    <source>
        <dbReference type="EMBL" id="PUA34330.1"/>
    </source>
</evidence>
<dbReference type="FunFam" id="3.40.50.880:FF:000003">
    <property type="entry name" value="Anthranilate synthase component II"/>
    <property type="match status" value="1"/>
</dbReference>
<gene>
    <name evidence="8" type="ORF">B9J98_00330</name>
</gene>
<keyword evidence="4" id="KW-0315">Glutamine amidotransferase</keyword>
<dbReference type="Proteomes" id="UP000244066">
    <property type="component" value="Unassembled WGS sequence"/>
</dbReference>
<dbReference type="SUPFAM" id="SSF52317">
    <property type="entry name" value="Class I glutamine amidotransferase-like"/>
    <property type="match status" value="1"/>
</dbReference>
<dbReference type="EC" id="4.1.3.27" evidence="2"/>
<evidence type="ECO:0000256" key="1">
    <source>
        <dbReference type="ARBA" id="ARBA00004873"/>
    </source>
</evidence>
<evidence type="ECO:0000256" key="5">
    <source>
        <dbReference type="ARBA" id="ARBA00023141"/>
    </source>
</evidence>
<organism evidence="8 9">
    <name type="scientific">Candidatus Terraquivivens tikiterensis</name>
    <dbReference type="NCBI Taxonomy" id="1980982"/>
    <lineage>
        <taxon>Archaea</taxon>
        <taxon>Nitrososphaerota</taxon>
        <taxon>Candidatus Wolframiiraptoraceae</taxon>
        <taxon>Candidatus Terraquivivens</taxon>
    </lineage>
</organism>
<dbReference type="AlphaFoldDB" id="A0A2R7Y9W2"/>
<comment type="pathway">
    <text evidence="1">Amino-acid biosynthesis; L-tryptophan biosynthesis; L-tryptophan from chorismate: step 1/5.</text>
</comment>
<evidence type="ECO:0000256" key="4">
    <source>
        <dbReference type="ARBA" id="ARBA00022962"/>
    </source>
</evidence>
<name>A0A2R7Y9W2_9ARCH</name>
<dbReference type="EMBL" id="NDWU01000001">
    <property type="protein sequence ID" value="PUA34330.1"/>
    <property type="molecule type" value="Genomic_DNA"/>
</dbReference>
<dbReference type="GO" id="GO:0004049">
    <property type="term" value="F:anthranilate synthase activity"/>
    <property type="evidence" value="ECO:0007669"/>
    <property type="project" value="UniProtKB-EC"/>
</dbReference>
<reference evidence="8 9" key="1">
    <citation type="submission" date="2017-04" db="EMBL/GenBank/DDBJ databases">
        <title>Draft Aigarchaeota genome from a New Zealand hot spring.</title>
        <authorList>
            <person name="Reysenbach A.-L."/>
            <person name="Donaho J.A."/>
            <person name="Gerhart J."/>
            <person name="Kelley J.F."/>
            <person name="Kouba K."/>
            <person name="Podar M."/>
            <person name="Stott M."/>
        </authorList>
    </citation>
    <scope>NUCLEOTIDE SEQUENCE [LARGE SCALE GENOMIC DNA]</scope>
    <source>
        <strain evidence="8">NZ13_MG1</strain>
    </source>
</reference>
<dbReference type="PRINTS" id="PR00096">
    <property type="entry name" value="GATASE"/>
</dbReference>